<dbReference type="EMBL" id="WTYW01000001">
    <property type="protein sequence ID" value="MXO85552.1"/>
    <property type="molecule type" value="Genomic_DNA"/>
</dbReference>
<dbReference type="PRINTS" id="PR00081">
    <property type="entry name" value="GDHRDH"/>
</dbReference>
<dbReference type="PANTHER" id="PTHR43639:SF1">
    <property type="entry name" value="SHORT-CHAIN DEHYDROGENASE_REDUCTASE FAMILY PROTEIN"/>
    <property type="match status" value="1"/>
</dbReference>
<protein>
    <submittedName>
        <fullName evidence="3">SDR family oxidoreductase</fullName>
    </submittedName>
</protein>
<organism evidence="3 4">
    <name type="scientific">Parapontixanthobacter aurantiacus</name>
    <dbReference type="NCBI Taxonomy" id="1463599"/>
    <lineage>
        <taxon>Bacteria</taxon>
        <taxon>Pseudomonadati</taxon>
        <taxon>Pseudomonadota</taxon>
        <taxon>Alphaproteobacteria</taxon>
        <taxon>Sphingomonadales</taxon>
        <taxon>Erythrobacteraceae</taxon>
        <taxon>Parapontixanthobacter</taxon>
    </lineage>
</organism>
<dbReference type="Pfam" id="PF13561">
    <property type="entry name" value="adh_short_C2"/>
    <property type="match status" value="1"/>
</dbReference>
<gene>
    <name evidence="3" type="ORF">GRI38_05865</name>
</gene>
<dbReference type="OrthoDB" id="9786360at2"/>
<dbReference type="InterPro" id="IPR002347">
    <property type="entry name" value="SDR_fam"/>
</dbReference>
<reference evidence="3 4" key="1">
    <citation type="submission" date="2019-12" db="EMBL/GenBank/DDBJ databases">
        <title>Genomic-based taxomic classification of the family Erythrobacteraceae.</title>
        <authorList>
            <person name="Xu L."/>
        </authorList>
    </citation>
    <scope>NUCLEOTIDE SEQUENCE [LARGE SCALE GENOMIC DNA]</scope>
    <source>
        <strain evidence="3 4">MCCC 1A09962</strain>
    </source>
</reference>
<accession>A0A844ZE77</accession>
<dbReference type="PANTHER" id="PTHR43639">
    <property type="entry name" value="OXIDOREDUCTASE, SHORT-CHAIN DEHYDROGENASE/REDUCTASE FAMILY (AFU_ORTHOLOGUE AFUA_5G02870)"/>
    <property type="match status" value="1"/>
</dbReference>
<dbReference type="AlphaFoldDB" id="A0A844ZE77"/>
<dbReference type="InterPro" id="IPR036291">
    <property type="entry name" value="NAD(P)-bd_dom_sf"/>
</dbReference>
<dbReference type="RefSeq" id="WP_160681947.1">
    <property type="nucleotide sequence ID" value="NZ_WTYW01000001.1"/>
</dbReference>
<dbReference type="GO" id="GO:0016491">
    <property type="term" value="F:oxidoreductase activity"/>
    <property type="evidence" value="ECO:0007669"/>
    <property type="project" value="UniProtKB-KW"/>
</dbReference>
<evidence type="ECO:0000313" key="4">
    <source>
        <dbReference type="Proteomes" id="UP000433104"/>
    </source>
</evidence>
<keyword evidence="2" id="KW-0560">Oxidoreductase</keyword>
<proteinExistence type="inferred from homology"/>
<name>A0A844ZE77_9SPHN</name>
<keyword evidence="4" id="KW-1185">Reference proteome</keyword>
<comment type="similarity">
    <text evidence="1">Belongs to the short-chain dehydrogenases/reductases (SDR) family.</text>
</comment>
<dbReference type="Gene3D" id="3.40.50.720">
    <property type="entry name" value="NAD(P)-binding Rossmann-like Domain"/>
    <property type="match status" value="1"/>
</dbReference>
<comment type="caution">
    <text evidence="3">The sequence shown here is derived from an EMBL/GenBank/DDBJ whole genome shotgun (WGS) entry which is preliminary data.</text>
</comment>
<evidence type="ECO:0000256" key="2">
    <source>
        <dbReference type="ARBA" id="ARBA00023002"/>
    </source>
</evidence>
<dbReference type="SUPFAM" id="SSF51735">
    <property type="entry name" value="NAD(P)-binding Rossmann-fold domains"/>
    <property type="match status" value="1"/>
</dbReference>
<evidence type="ECO:0000256" key="1">
    <source>
        <dbReference type="ARBA" id="ARBA00006484"/>
    </source>
</evidence>
<sequence length="253" mass="27746">MPRPAILITGAARRIGAVLAEAFAAEGWHIVIHYNRSETAALELADRLPSARCVQCDLEDGDEAAAMIERLGQELDDWRMLINNASIFAPDTASALDPNLFRRMMRINCETPTRMAQAYLALARSTGLRCVVDITDQKLANTNPDFFSYTASKHALAGTIPMLAIANTNPLDRIYGLAPGAILPSHDQSVEEIEISHRMNLLNRRTAPQDIAAAALFLSEGHLASGETIFVDAGQHLLRQDRDVIYLAREARG</sequence>
<evidence type="ECO:0000313" key="3">
    <source>
        <dbReference type="EMBL" id="MXO85552.1"/>
    </source>
</evidence>
<dbReference type="Proteomes" id="UP000433104">
    <property type="component" value="Unassembled WGS sequence"/>
</dbReference>